<keyword evidence="2" id="KW-1003">Cell membrane</keyword>
<feature type="transmembrane region" description="Helical" evidence="6">
    <location>
        <begin position="140"/>
        <end position="159"/>
    </location>
</feature>
<evidence type="ECO:0000313" key="9">
    <source>
        <dbReference type="Proteomes" id="UP000619479"/>
    </source>
</evidence>
<feature type="transmembrane region" description="Helical" evidence="6">
    <location>
        <begin position="78"/>
        <end position="96"/>
    </location>
</feature>
<dbReference type="CDD" id="cd17324">
    <property type="entry name" value="MFS_NepI_like"/>
    <property type="match status" value="1"/>
</dbReference>
<accession>A0A919IVL2</accession>
<keyword evidence="9" id="KW-1185">Reference proteome</keyword>
<feature type="transmembrane region" description="Helical" evidence="6">
    <location>
        <begin position="329"/>
        <end position="353"/>
    </location>
</feature>
<evidence type="ECO:0000259" key="7">
    <source>
        <dbReference type="PROSITE" id="PS50850"/>
    </source>
</evidence>
<feature type="transmembrane region" description="Helical" evidence="6">
    <location>
        <begin position="208"/>
        <end position="228"/>
    </location>
</feature>
<keyword evidence="3 6" id="KW-0812">Transmembrane</keyword>
<feature type="transmembrane region" description="Helical" evidence="6">
    <location>
        <begin position="271"/>
        <end position="290"/>
    </location>
</feature>
<dbReference type="InterPro" id="IPR036259">
    <property type="entry name" value="MFS_trans_sf"/>
</dbReference>
<dbReference type="PROSITE" id="PS50850">
    <property type="entry name" value="MFS"/>
    <property type="match status" value="1"/>
</dbReference>
<dbReference type="Gene3D" id="1.20.1250.20">
    <property type="entry name" value="MFS general substrate transporter like domains"/>
    <property type="match status" value="1"/>
</dbReference>
<feature type="domain" description="Major facilitator superfamily (MFS) profile" evidence="7">
    <location>
        <begin position="13"/>
        <end position="384"/>
    </location>
</feature>
<feature type="transmembrane region" description="Helical" evidence="6">
    <location>
        <begin position="359"/>
        <end position="379"/>
    </location>
</feature>
<evidence type="ECO:0000256" key="4">
    <source>
        <dbReference type="ARBA" id="ARBA00022989"/>
    </source>
</evidence>
<dbReference type="EMBL" id="BOMH01000076">
    <property type="protein sequence ID" value="GID70543.1"/>
    <property type="molecule type" value="Genomic_DNA"/>
</dbReference>
<evidence type="ECO:0000256" key="6">
    <source>
        <dbReference type="SAM" id="Phobius"/>
    </source>
</evidence>
<dbReference type="Pfam" id="PF07690">
    <property type="entry name" value="MFS_1"/>
    <property type="match status" value="1"/>
</dbReference>
<dbReference type="Proteomes" id="UP000619479">
    <property type="component" value="Unassembled WGS sequence"/>
</dbReference>
<evidence type="ECO:0000256" key="1">
    <source>
        <dbReference type="ARBA" id="ARBA00004651"/>
    </source>
</evidence>
<dbReference type="PANTHER" id="PTHR43124">
    <property type="entry name" value="PURINE EFFLUX PUMP PBUE"/>
    <property type="match status" value="1"/>
</dbReference>
<name>A0A919IVL2_9ACTN</name>
<dbReference type="PANTHER" id="PTHR43124:SF4">
    <property type="entry name" value="SUGAR EFFLUX TRANSPORTER"/>
    <property type="match status" value="1"/>
</dbReference>
<comment type="caution">
    <text evidence="8">The sequence shown here is derived from an EMBL/GenBank/DDBJ whole genome shotgun (WGS) entry which is preliminary data.</text>
</comment>
<dbReference type="SUPFAM" id="SSF103473">
    <property type="entry name" value="MFS general substrate transporter"/>
    <property type="match status" value="1"/>
</dbReference>
<dbReference type="InterPro" id="IPR020846">
    <property type="entry name" value="MFS_dom"/>
</dbReference>
<dbReference type="InterPro" id="IPR011701">
    <property type="entry name" value="MFS"/>
</dbReference>
<organism evidence="8 9">
    <name type="scientific">Actinoplanes cyaneus</name>
    <dbReference type="NCBI Taxonomy" id="52696"/>
    <lineage>
        <taxon>Bacteria</taxon>
        <taxon>Bacillati</taxon>
        <taxon>Actinomycetota</taxon>
        <taxon>Actinomycetes</taxon>
        <taxon>Micromonosporales</taxon>
        <taxon>Micromonosporaceae</taxon>
        <taxon>Actinoplanes</taxon>
    </lineage>
</organism>
<feature type="transmembrane region" description="Helical" evidence="6">
    <location>
        <begin position="116"/>
        <end position="133"/>
    </location>
</feature>
<dbReference type="AlphaFoldDB" id="A0A919IVL2"/>
<keyword evidence="5 6" id="KW-0472">Membrane</keyword>
<reference evidence="8" key="1">
    <citation type="submission" date="2021-01" db="EMBL/GenBank/DDBJ databases">
        <title>Whole genome shotgun sequence of Actinoplanes cyaneus NBRC 14990.</title>
        <authorList>
            <person name="Komaki H."/>
            <person name="Tamura T."/>
        </authorList>
    </citation>
    <scope>NUCLEOTIDE SEQUENCE</scope>
    <source>
        <strain evidence="8">NBRC 14990</strain>
    </source>
</reference>
<feature type="transmembrane region" description="Helical" evidence="6">
    <location>
        <begin position="165"/>
        <end position="187"/>
    </location>
</feature>
<evidence type="ECO:0000256" key="2">
    <source>
        <dbReference type="ARBA" id="ARBA00022475"/>
    </source>
</evidence>
<dbReference type="RefSeq" id="WP_239175747.1">
    <property type="nucleotide sequence ID" value="NZ_BAAAUC010000014.1"/>
</dbReference>
<dbReference type="GO" id="GO:0005886">
    <property type="term" value="C:plasma membrane"/>
    <property type="evidence" value="ECO:0007669"/>
    <property type="project" value="UniProtKB-SubCell"/>
</dbReference>
<keyword evidence="4 6" id="KW-1133">Transmembrane helix</keyword>
<dbReference type="GO" id="GO:0022857">
    <property type="term" value="F:transmembrane transporter activity"/>
    <property type="evidence" value="ECO:0007669"/>
    <property type="project" value="InterPro"/>
</dbReference>
<dbReference type="InterPro" id="IPR050189">
    <property type="entry name" value="MFS_Efflux_Transporters"/>
</dbReference>
<evidence type="ECO:0000256" key="5">
    <source>
        <dbReference type="ARBA" id="ARBA00023136"/>
    </source>
</evidence>
<gene>
    <name evidence="8" type="ORF">Acy02nite_84240</name>
</gene>
<proteinExistence type="predicted"/>
<evidence type="ECO:0000313" key="8">
    <source>
        <dbReference type="EMBL" id="GID70543.1"/>
    </source>
</evidence>
<feature type="transmembrane region" description="Helical" evidence="6">
    <location>
        <begin position="296"/>
        <end position="317"/>
    </location>
</feature>
<evidence type="ECO:0000256" key="3">
    <source>
        <dbReference type="ARBA" id="ARBA00022692"/>
    </source>
</evidence>
<protein>
    <submittedName>
        <fullName evidence="8">MFS transporter</fullName>
    </submittedName>
</protein>
<feature type="transmembrane region" description="Helical" evidence="6">
    <location>
        <begin position="248"/>
        <end position="266"/>
    </location>
</feature>
<feature type="transmembrane region" description="Helical" evidence="6">
    <location>
        <begin position="47"/>
        <end position="71"/>
    </location>
</feature>
<sequence length="400" mass="40831">MRERMSGFSAIALLSALSLSTFAYVTTENLPIGLLPLISRELHSTTAAVGLLVTTYGLVVVVLSIPLTLVTQRIDRRLLICGLMAVYVVGNAVSSFAESYGTLMAARIAVAVSQSLFWAVIAPATAGLFVPALRPRALSIVYAGSSVAALAGVPLGTWLGQQTSWRVTFVVLSGLGVAILATVAVLLPASPPGSSDADRGSAPDAGRYWTIVVYTALAVIGAFTSFTYISPFFTDVSGFGEGMVGPLLFVRGFAGLIGVFVVASLVARNGWLTMVGLVAAQAVALLGQWALGDNQIAVIVSICVSGFALAGVSTALATRALEVAPSSSALANAGTSTAFNAGITGGAFIGSLLLSPFGVRSTALVGALFSLLALVAVLAEPRLSSRRAAAAPALEEPAPR</sequence>
<comment type="subcellular location">
    <subcellularLocation>
        <location evidence="1">Cell membrane</location>
        <topology evidence="1">Multi-pass membrane protein</topology>
    </subcellularLocation>
</comment>